<gene>
    <name evidence="2" type="ORF">LZ496_06900</name>
</gene>
<protein>
    <submittedName>
        <fullName evidence="2">GAF domain-containing protein</fullName>
    </submittedName>
</protein>
<reference evidence="2 3" key="1">
    <citation type="submission" date="2022-05" db="EMBL/GenBank/DDBJ databases">
        <authorList>
            <person name="Jo J.-H."/>
            <person name="Im W.-T."/>
        </authorList>
    </citation>
    <scope>NUCLEOTIDE SEQUENCE [LARGE SCALE GENOMIC DNA]</scope>
    <source>
        <strain evidence="2 3">NSE70-1</strain>
    </source>
</reference>
<organism evidence="2 3">
    <name type="scientific">Sphingomonas caseinilyticus</name>
    <dbReference type="NCBI Taxonomy" id="2908205"/>
    <lineage>
        <taxon>Bacteria</taxon>
        <taxon>Pseudomonadati</taxon>
        <taxon>Pseudomonadota</taxon>
        <taxon>Alphaproteobacteria</taxon>
        <taxon>Sphingomonadales</taxon>
        <taxon>Sphingomonadaceae</taxon>
        <taxon>Sphingomonas</taxon>
    </lineage>
</organism>
<dbReference type="EMBL" id="JAMGBA010000002">
    <property type="protein sequence ID" value="MCL6698511.1"/>
    <property type="molecule type" value="Genomic_DNA"/>
</dbReference>
<dbReference type="Pfam" id="PF13185">
    <property type="entry name" value="GAF_2"/>
    <property type="match status" value="1"/>
</dbReference>
<dbReference type="Gene3D" id="3.30.450.20">
    <property type="entry name" value="PAS domain"/>
    <property type="match status" value="1"/>
</dbReference>
<name>A0ABT0RUA7_9SPHN</name>
<feature type="domain" description="GAF" evidence="1">
    <location>
        <begin position="153"/>
        <end position="306"/>
    </location>
</feature>
<dbReference type="SUPFAM" id="SSF55781">
    <property type="entry name" value="GAF domain-like"/>
    <property type="match status" value="1"/>
</dbReference>
<dbReference type="RefSeq" id="WP_249903915.1">
    <property type="nucleotide sequence ID" value="NZ_JAMGBA010000002.1"/>
</dbReference>
<sequence length="316" mass="34412">MQIQMAMDGHERERLQRLFAQAPGCLAILEGSGHRITVANKAFEDLVNRSDLVGKGLAEAVPELAEQGFVGLLDEAKRSGNPYIGRGMPIRMNLPGGWCEEIFVDLIVQPLSDAGSGTPGVLLQGHNVSEDKKSEELRSAHNRVLELAIGDSPLEQTLGELIKIIEATSRTEVLGSILLLDLDGKHLRHGAAPSLPSEYMKAIDGAEIGPCAGSCGTAAYRGTPVFVSDIATDRLWEEYKVVALPHGLRACWSIPILTRGRRVLGTFAMYHREPREPTVRDLALVDLITQTAALVIDRERAHSALREIAEMAEDED</sequence>
<dbReference type="SUPFAM" id="SSF55785">
    <property type="entry name" value="PYP-like sensor domain (PAS domain)"/>
    <property type="match status" value="1"/>
</dbReference>
<dbReference type="InterPro" id="IPR035965">
    <property type="entry name" value="PAS-like_dom_sf"/>
</dbReference>
<dbReference type="InterPro" id="IPR029016">
    <property type="entry name" value="GAF-like_dom_sf"/>
</dbReference>
<dbReference type="Proteomes" id="UP001203410">
    <property type="component" value="Unassembled WGS sequence"/>
</dbReference>
<evidence type="ECO:0000313" key="2">
    <source>
        <dbReference type="EMBL" id="MCL6698511.1"/>
    </source>
</evidence>
<dbReference type="Gene3D" id="3.30.450.40">
    <property type="match status" value="1"/>
</dbReference>
<proteinExistence type="predicted"/>
<dbReference type="InterPro" id="IPR003018">
    <property type="entry name" value="GAF"/>
</dbReference>
<accession>A0ABT0RUA7</accession>
<comment type="caution">
    <text evidence="2">The sequence shown here is derived from an EMBL/GenBank/DDBJ whole genome shotgun (WGS) entry which is preliminary data.</text>
</comment>
<evidence type="ECO:0000313" key="3">
    <source>
        <dbReference type="Proteomes" id="UP001203410"/>
    </source>
</evidence>
<evidence type="ECO:0000259" key="1">
    <source>
        <dbReference type="SMART" id="SM00065"/>
    </source>
</evidence>
<keyword evidence="3" id="KW-1185">Reference proteome</keyword>
<dbReference type="SMART" id="SM00065">
    <property type="entry name" value="GAF"/>
    <property type="match status" value="1"/>
</dbReference>